<reference evidence="3 4" key="1">
    <citation type="submission" date="2016-10" db="EMBL/GenBank/DDBJ databases">
        <authorList>
            <person name="de Groot N.N."/>
        </authorList>
    </citation>
    <scope>NUCLEOTIDE SEQUENCE [LARGE SCALE GENOMIC DNA]</scope>
    <source>
        <strain evidence="3 4">NE2</strain>
    </source>
</reference>
<dbReference type="Proteomes" id="UP000198755">
    <property type="component" value="Unassembled WGS sequence"/>
</dbReference>
<dbReference type="EMBL" id="FOSN01000007">
    <property type="protein sequence ID" value="SFK37983.1"/>
    <property type="molecule type" value="Genomic_DNA"/>
</dbReference>
<keyword evidence="2" id="KW-0472">Membrane</keyword>
<dbReference type="PANTHER" id="PTHR38468">
    <property type="entry name" value="SLL0939 PROTEIN"/>
    <property type="match status" value="1"/>
</dbReference>
<name>A0A1I3Z1K5_9HYPH</name>
<accession>A0A1I3Z1K5</accession>
<protein>
    <submittedName>
        <fullName evidence="3">Uncharacterized membrane protein</fullName>
    </submittedName>
</protein>
<dbReference type="STRING" id="1612308.SAMN05444581_10713"/>
<sequence length="158" mass="16821">MLLVSARADAPALSGAWEKALSSIPAIPDLVTAGGLILDVAGVFVILFGAVAATSSYLLNRRDAASFPLYRKSLGRAILLGLEFMVGGDIVRTVSVEHPSIDNVLVLGMIVLIRTILGWSMQVEIEGRWPWRGSEIAADAGRPADEPSGFVTGSDRRF</sequence>
<dbReference type="AlphaFoldDB" id="A0A1I3Z1K5"/>
<keyword evidence="4" id="KW-1185">Reference proteome</keyword>
<keyword evidence="2" id="KW-1133">Transmembrane helix</keyword>
<keyword evidence="2" id="KW-0812">Transmembrane</keyword>
<dbReference type="InterPro" id="IPR012427">
    <property type="entry name" value="DUF1622"/>
</dbReference>
<dbReference type="Pfam" id="PF07784">
    <property type="entry name" value="DUF1622"/>
    <property type="match status" value="1"/>
</dbReference>
<dbReference type="RefSeq" id="WP_091681380.1">
    <property type="nucleotide sequence ID" value="NZ_FOSN01000007.1"/>
</dbReference>
<dbReference type="OrthoDB" id="9812897at2"/>
<dbReference type="PANTHER" id="PTHR38468:SF1">
    <property type="entry name" value="SLL0939 PROTEIN"/>
    <property type="match status" value="1"/>
</dbReference>
<feature type="region of interest" description="Disordered" evidence="1">
    <location>
        <begin position="139"/>
        <end position="158"/>
    </location>
</feature>
<evidence type="ECO:0000256" key="1">
    <source>
        <dbReference type="SAM" id="MobiDB-lite"/>
    </source>
</evidence>
<evidence type="ECO:0000256" key="2">
    <source>
        <dbReference type="SAM" id="Phobius"/>
    </source>
</evidence>
<evidence type="ECO:0000313" key="4">
    <source>
        <dbReference type="Proteomes" id="UP000198755"/>
    </source>
</evidence>
<gene>
    <name evidence="3" type="ORF">SAMN05444581_10713</name>
</gene>
<evidence type="ECO:0000313" key="3">
    <source>
        <dbReference type="EMBL" id="SFK37983.1"/>
    </source>
</evidence>
<organism evidence="3 4">
    <name type="scientific">Methylocapsa palsarum</name>
    <dbReference type="NCBI Taxonomy" id="1612308"/>
    <lineage>
        <taxon>Bacteria</taxon>
        <taxon>Pseudomonadati</taxon>
        <taxon>Pseudomonadota</taxon>
        <taxon>Alphaproteobacteria</taxon>
        <taxon>Hyphomicrobiales</taxon>
        <taxon>Beijerinckiaceae</taxon>
        <taxon>Methylocapsa</taxon>
    </lineage>
</organism>
<proteinExistence type="predicted"/>
<feature type="transmembrane region" description="Helical" evidence="2">
    <location>
        <begin position="30"/>
        <end position="53"/>
    </location>
</feature>